<keyword evidence="5 7" id="KW-0067">ATP-binding</keyword>
<dbReference type="EMBL" id="SPDV01000002">
    <property type="protein sequence ID" value="TFI60040.1"/>
    <property type="molecule type" value="Genomic_DNA"/>
</dbReference>
<dbReference type="GO" id="GO:0005524">
    <property type="term" value="F:ATP binding"/>
    <property type="evidence" value="ECO:0007669"/>
    <property type="project" value="UniProtKB-KW"/>
</dbReference>
<protein>
    <submittedName>
        <fullName evidence="9">tRNA glutamyl-Q(34) synthetase GluQRS</fullName>
        <ecNumber evidence="9">6.1.1.-</ecNumber>
    </submittedName>
</protein>
<evidence type="ECO:0000256" key="5">
    <source>
        <dbReference type="ARBA" id="ARBA00022840"/>
    </source>
</evidence>
<dbReference type="InterPro" id="IPR014729">
    <property type="entry name" value="Rossmann-like_a/b/a_fold"/>
</dbReference>
<evidence type="ECO:0000259" key="8">
    <source>
        <dbReference type="Pfam" id="PF00749"/>
    </source>
</evidence>
<keyword evidence="10" id="KW-1185">Reference proteome</keyword>
<dbReference type="NCBIfam" id="NF004315">
    <property type="entry name" value="PRK05710.1-4"/>
    <property type="match status" value="1"/>
</dbReference>
<evidence type="ECO:0000256" key="1">
    <source>
        <dbReference type="ARBA" id="ARBA00022598"/>
    </source>
</evidence>
<keyword evidence="3 7" id="KW-0547">Nucleotide-binding</keyword>
<sequence>MHIVSRFAPSPTGLLHLGHAYSCLLAHRHARSHDGGFLLRIEDIDPGRARAEFVDEIIDDLLWLGVTWDGEIVFQSERLPLYADALSRLKAAGLVYPCFCTRSTIAAEIAASAAAPHGPDGPIYPGTCRRLPAEERARRRALEPHAWRLDTEAALARTGPLYWHDGETEVLAEPQAFGDVVLARKDAPTSYHLAVTVDDAAQGVTDIVRGRDLYAATDIHRLLQALLDLPTPLYHHHPLLTDADGRRLAKRNGAPTLADLRRGGADPARLAADLLDGRLPAGYSSMGP</sequence>
<dbReference type="Pfam" id="PF00749">
    <property type="entry name" value="tRNA-synt_1c"/>
    <property type="match status" value="1"/>
</dbReference>
<evidence type="ECO:0000256" key="7">
    <source>
        <dbReference type="RuleBase" id="RU363037"/>
    </source>
</evidence>
<dbReference type="RefSeq" id="WP_135083192.1">
    <property type="nucleotide sequence ID" value="NZ_SPDV01000002.1"/>
</dbReference>
<accession>A0A4Y8ZVK3</accession>
<keyword evidence="2" id="KW-0479">Metal-binding</keyword>
<evidence type="ECO:0000256" key="3">
    <source>
        <dbReference type="ARBA" id="ARBA00022741"/>
    </source>
</evidence>
<dbReference type="PROSITE" id="PS00178">
    <property type="entry name" value="AA_TRNA_LIGASE_I"/>
    <property type="match status" value="1"/>
</dbReference>
<evidence type="ECO:0000256" key="2">
    <source>
        <dbReference type="ARBA" id="ARBA00022723"/>
    </source>
</evidence>
<dbReference type="InterPro" id="IPR000924">
    <property type="entry name" value="Glu/Gln-tRNA-synth"/>
</dbReference>
<proteinExistence type="inferred from homology"/>
<dbReference type="PANTHER" id="PTHR43311">
    <property type="entry name" value="GLUTAMATE--TRNA LIGASE"/>
    <property type="match status" value="1"/>
</dbReference>
<evidence type="ECO:0000313" key="10">
    <source>
        <dbReference type="Proteomes" id="UP000298213"/>
    </source>
</evidence>
<dbReference type="Gene3D" id="3.40.50.620">
    <property type="entry name" value="HUPs"/>
    <property type="match status" value="1"/>
</dbReference>
<dbReference type="Proteomes" id="UP000298213">
    <property type="component" value="Unassembled WGS sequence"/>
</dbReference>
<evidence type="ECO:0000313" key="9">
    <source>
        <dbReference type="EMBL" id="TFI60040.1"/>
    </source>
</evidence>
<dbReference type="InterPro" id="IPR020058">
    <property type="entry name" value="Glu/Gln-tRNA-synth_Ib_cat-dom"/>
</dbReference>
<keyword evidence="6 7" id="KW-0030">Aminoacyl-tRNA synthetase</keyword>
<name>A0A4Y8ZVK3_9SPHN</name>
<comment type="caution">
    <text evidence="9">The sequence shown here is derived from an EMBL/GenBank/DDBJ whole genome shotgun (WGS) entry which is preliminary data.</text>
</comment>
<dbReference type="GO" id="GO:0004818">
    <property type="term" value="F:glutamate-tRNA ligase activity"/>
    <property type="evidence" value="ECO:0007669"/>
    <property type="project" value="TreeGrafter"/>
</dbReference>
<evidence type="ECO:0000256" key="4">
    <source>
        <dbReference type="ARBA" id="ARBA00022833"/>
    </source>
</evidence>
<reference evidence="9 10" key="1">
    <citation type="submission" date="2019-03" db="EMBL/GenBank/DDBJ databases">
        <title>Genome sequence of Sphingomonas sp. 17J27-24.</title>
        <authorList>
            <person name="Kim M."/>
            <person name="Maeng S."/>
            <person name="Sathiyaraj S."/>
        </authorList>
    </citation>
    <scope>NUCLEOTIDE SEQUENCE [LARGE SCALE GENOMIC DNA]</scope>
    <source>
        <strain evidence="9 10">17J27-24</strain>
    </source>
</reference>
<keyword evidence="7" id="KW-0648">Protein biosynthesis</keyword>
<dbReference type="OrthoDB" id="9807503at2"/>
<dbReference type="InterPro" id="IPR001412">
    <property type="entry name" value="aa-tRNA-synth_I_CS"/>
</dbReference>
<dbReference type="AlphaFoldDB" id="A0A4Y8ZVK3"/>
<dbReference type="GO" id="GO:0006424">
    <property type="term" value="P:glutamyl-tRNA aminoacylation"/>
    <property type="evidence" value="ECO:0007669"/>
    <property type="project" value="TreeGrafter"/>
</dbReference>
<organism evidence="9 10">
    <name type="scientific">Sphingomonas parva</name>
    <dbReference type="NCBI Taxonomy" id="2555898"/>
    <lineage>
        <taxon>Bacteria</taxon>
        <taxon>Pseudomonadati</taxon>
        <taxon>Pseudomonadota</taxon>
        <taxon>Alphaproteobacteria</taxon>
        <taxon>Sphingomonadales</taxon>
        <taxon>Sphingomonadaceae</taxon>
        <taxon>Sphingomonas</taxon>
    </lineage>
</organism>
<evidence type="ECO:0000256" key="6">
    <source>
        <dbReference type="ARBA" id="ARBA00023146"/>
    </source>
</evidence>
<keyword evidence="1 7" id="KW-0436">Ligase</keyword>
<dbReference type="PRINTS" id="PR00987">
    <property type="entry name" value="TRNASYNTHGLU"/>
</dbReference>
<dbReference type="EC" id="6.1.1.-" evidence="9"/>
<dbReference type="InterPro" id="IPR049940">
    <property type="entry name" value="GluQ/Sye"/>
</dbReference>
<dbReference type="SUPFAM" id="SSF52374">
    <property type="entry name" value="Nucleotidylyl transferase"/>
    <property type="match status" value="1"/>
</dbReference>
<dbReference type="GO" id="GO:0005829">
    <property type="term" value="C:cytosol"/>
    <property type="evidence" value="ECO:0007669"/>
    <property type="project" value="TreeGrafter"/>
</dbReference>
<comment type="similarity">
    <text evidence="7">Belongs to the class-I aminoacyl-tRNA synthetase family.</text>
</comment>
<keyword evidence="4" id="KW-0862">Zinc</keyword>
<gene>
    <name evidence="9" type="ORF">E2493_01985</name>
</gene>
<dbReference type="PANTHER" id="PTHR43311:SF1">
    <property type="entry name" value="GLUTAMYL-Q TRNA(ASP) SYNTHETASE"/>
    <property type="match status" value="1"/>
</dbReference>
<feature type="domain" description="Glutamyl/glutaminyl-tRNA synthetase class Ib catalytic" evidence="8">
    <location>
        <begin position="3"/>
        <end position="256"/>
    </location>
</feature>